<feature type="domain" description="C2" evidence="11">
    <location>
        <begin position="664"/>
        <end position="806"/>
    </location>
</feature>
<dbReference type="EMBL" id="QUTB01005024">
    <property type="protein sequence ID" value="RHY58163.1"/>
    <property type="molecule type" value="Genomic_DNA"/>
</dbReference>
<dbReference type="GO" id="GO:0006508">
    <property type="term" value="P:proteolysis"/>
    <property type="evidence" value="ECO:0007669"/>
    <property type="project" value="UniProtKB-KW"/>
</dbReference>
<accession>A0A397B4U2</accession>
<dbReference type="Gene3D" id="2.60.40.150">
    <property type="entry name" value="C2 domain"/>
    <property type="match status" value="1"/>
</dbReference>
<evidence type="ECO:0000313" key="18">
    <source>
        <dbReference type="Proteomes" id="UP000283543"/>
    </source>
</evidence>
<dbReference type="PROSITE" id="PS50020">
    <property type="entry name" value="WW_DOMAIN_2"/>
    <property type="match status" value="1"/>
</dbReference>
<feature type="transmembrane region" description="Helical" evidence="9">
    <location>
        <begin position="1554"/>
        <end position="1578"/>
    </location>
</feature>
<evidence type="ECO:0000313" key="15">
    <source>
        <dbReference type="EMBL" id="RHY13593.1"/>
    </source>
</evidence>
<feature type="transmembrane region" description="Helical" evidence="9">
    <location>
        <begin position="1387"/>
        <end position="1406"/>
    </location>
</feature>
<name>A0A397B4U2_APHAT</name>
<evidence type="ECO:0000256" key="3">
    <source>
        <dbReference type="ARBA" id="ARBA00022801"/>
    </source>
</evidence>
<dbReference type="Gene3D" id="3.30.870.10">
    <property type="entry name" value="Endonuclease Chain A"/>
    <property type="match status" value="2"/>
</dbReference>
<evidence type="ECO:0000256" key="1">
    <source>
        <dbReference type="ARBA" id="ARBA00007623"/>
    </source>
</evidence>
<feature type="transmembrane region" description="Helical" evidence="9">
    <location>
        <begin position="2001"/>
        <end position="2022"/>
    </location>
</feature>
<feature type="transmembrane region" description="Helical" evidence="9">
    <location>
        <begin position="1599"/>
        <end position="1622"/>
    </location>
</feature>
<dbReference type="EMBL" id="QUTA01005895">
    <property type="protein sequence ID" value="RHY13593.1"/>
    <property type="molecule type" value="Genomic_DNA"/>
</dbReference>
<feature type="transmembrane region" description="Helical" evidence="9">
    <location>
        <begin position="1969"/>
        <end position="1989"/>
    </location>
</feature>
<dbReference type="SUPFAM" id="SSF49562">
    <property type="entry name" value="C2 domain (Calcium/lipid-binding domain, CaLB)"/>
    <property type="match status" value="1"/>
</dbReference>
<feature type="transmembrane region" description="Helical" evidence="9">
    <location>
        <begin position="2028"/>
        <end position="2046"/>
    </location>
</feature>
<dbReference type="Proteomes" id="UP000283543">
    <property type="component" value="Unassembled WGS sequence"/>
</dbReference>
<evidence type="ECO:0000256" key="10">
    <source>
        <dbReference type="SAM" id="SignalP"/>
    </source>
</evidence>
<dbReference type="Pfam" id="PF00648">
    <property type="entry name" value="Peptidase_C2"/>
    <property type="match status" value="1"/>
</dbReference>
<keyword evidence="7" id="KW-0175">Coiled coil</keyword>
<keyword evidence="3" id="KW-0378">Hydrolase</keyword>
<dbReference type="InterPro" id="IPR000008">
    <property type="entry name" value="C2_dom"/>
</dbReference>
<dbReference type="Pfam" id="PF13091">
    <property type="entry name" value="PLDc_2"/>
    <property type="match status" value="1"/>
</dbReference>
<dbReference type="SUPFAM" id="SSF54001">
    <property type="entry name" value="Cysteine proteinases"/>
    <property type="match status" value="1"/>
</dbReference>
<feature type="transmembrane region" description="Helical" evidence="9">
    <location>
        <begin position="1412"/>
        <end position="1430"/>
    </location>
</feature>
<dbReference type="InterPro" id="IPR001300">
    <property type="entry name" value="Peptidase_C2_calpain_cat"/>
</dbReference>
<evidence type="ECO:0000256" key="5">
    <source>
        <dbReference type="PIRSR" id="PIRSR622684-1"/>
    </source>
</evidence>
<keyword evidence="9" id="KW-0472">Membrane</keyword>
<dbReference type="SUPFAM" id="SSF49758">
    <property type="entry name" value="Calpain large subunit, middle domain (domain III)"/>
    <property type="match status" value="1"/>
</dbReference>
<dbReference type="InterPro" id="IPR036020">
    <property type="entry name" value="WW_dom_sf"/>
</dbReference>
<evidence type="ECO:0008006" key="19">
    <source>
        <dbReference type="Google" id="ProtNLM"/>
    </source>
</evidence>
<dbReference type="PRINTS" id="PR00704">
    <property type="entry name" value="CALPAIN"/>
</dbReference>
<feature type="transmembrane region" description="Helical" evidence="9">
    <location>
        <begin position="2090"/>
        <end position="2110"/>
    </location>
</feature>
<feature type="region of interest" description="Disordered" evidence="8">
    <location>
        <begin position="1108"/>
        <end position="1140"/>
    </location>
</feature>
<dbReference type="PANTHER" id="PTHR10183">
    <property type="entry name" value="CALPAIN"/>
    <property type="match status" value="1"/>
</dbReference>
<feature type="transmembrane region" description="Helical" evidence="9">
    <location>
        <begin position="1268"/>
        <end position="1289"/>
    </location>
</feature>
<feature type="transmembrane region" description="Helical" evidence="9">
    <location>
        <begin position="1169"/>
        <end position="1190"/>
    </location>
</feature>
<feature type="transmembrane region" description="Helical" evidence="9">
    <location>
        <begin position="1516"/>
        <end position="1534"/>
    </location>
</feature>
<dbReference type="SMART" id="SM00456">
    <property type="entry name" value="WW"/>
    <property type="match status" value="1"/>
</dbReference>
<evidence type="ECO:0000259" key="11">
    <source>
        <dbReference type="PROSITE" id="PS50004"/>
    </source>
</evidence>
<dbReference type="InterPro" id="IPR036213">
    <property type="entry name" value="Calpain_III_sf"/>
</dbReference>
<evidence type="ECO:0000313" key="17">
    <source>
        <dbReference type="Proteomes" id="UP000266239"/>
    </source>
</evidence>
<dbReference type="SMART" id="SM00155">
    <property type="entry name" value="PLDc"/>
    <property type="match status" value="1"/>
</dbReference>
<dbReference type="Gene3D" id="2.60.120.380">
    <property type="match status" value="1"/>
</dbReference>
<feature type="transmembrane region" description="Helical" evidence="9">
    <location>
        <begin position="1202"/>
        <end position="1222"/>
    </location>
</feature>
<feature type="transmembrane region" description="Helical" evidence="9">
    <location>
        <begin position="1876"/>
        <end position="1898"/>
    </location>
</feature>
<dbReference type="PROSITE" id="PS50004">
    <property type="entry name" value="C2"/>
    <property type="match status" value="1"/>
</dbReference>
<feature type="active site" evidence="5">
    <location>
        <position position="2913"/>
    </location>
</feature>
<dbReference type="Gene3D" id="2.20.70.10">
    <property type="match status" value="1"/>
</dbReference>
<keyword evidence="10" id="KW-0732">Signal</keyword>
<organism evidence="15 17">
    <name type="scientific">Aphanomyces astaci</name>
    <name type="common">Crayfish plague agent</name>
    <dbReference type="NCBI Taxonomy" id="112090"/>
    <lineage>
        <taxon>Eukaryota</taxon>
        <taxon>Sar</taxon>
        <taxon>Stramenopiles</taxon>
        <taxon>Oomycota</taxon>
        <taxon>Saprolegniomycetes</taxon>
        <taxon>Saprolegniales</taxon>
        <taxon>Verrucalvaceae</taxon>
        <taxon>Aphanomyces</taxon>
    </lineage>
</organism>
<evidence type="ECO:0000313" key="16">
    <source>
        <dbReference type="EMBL" id="RHY58163.1"/>
    </source>
</evidence>
<keyword evidence="9" id="KW-1133">Transmembrane helix</keyword>
<feature type="transmembrane region" description="Helical" evidence="9">
    <location>
        <begin position="2145"/>
        <end position="2165"/>
    </location>
</feature>
<evidence type="ECO:0000256" key="2">
    <source>
        <dbReference type="ARBA" id="ARBA00022670"/>
    </source>
</evidence>
<feature type="transmembrane region" description="Helical" evidence="9">
    <location>
        <begin position="1628"/>
        <end position="1648"/>
    </location>
</feature>
<feature type="compositionally biased region" description="Polar residues" evidence="8">
    <location>
        <begin position="2411"/>
        <end position="2425"/>
    </location>
</feature>
<dbReference type="InterPro" id="IPR038765">
    <property type="entry name" value="Papain-like_cys_pep_sf"/>
</dbReference>
<evidence type="ECO:0000259" key="14">
    <source>
        <dbReference type="PROSITE" id="PS50203"/>
    </source>
</evidence>
<dbReference type="InterPro" id="IPR025202">
    <property type="entry name" value="PLD-like_dom"/>
</dbReference>
<comment type="similarity">
    <text evidence="1">Belongs to the peptidase C2 family.</text>
</comment>
<feature type="transmembrane region" description="Helical" evidence="9">
    <location>
        <begin position="2067"/>
        <end position="2084"/>
    </location>
</feature>
<feature type="domain" description="Calpain catalytic" evidence="14">
    <location>
        <begin position="2664"/>
        <end position="2971"/>
    </location>
</feature>
<evidence type="ECO:0000259" key="12">
    <source>
        <dbReference type="PROSITE" id="PS50020"/>
    </source>
</evidence>
<dbReference type="PROSITE" id="PS50035">
    <property type="entry name" value="PLD"/>
    <property type="match status" value="1"/>
</dbReference>
<evidence type="ECO:0000256" key="7">
    <source>
        <dbReference type="SAM" id="Coils"/>
    </source>
</evidence>
<dbReference type="InterPro" id="IPR022684">
    <property type="entry name" value="Calpain_cysteine_protease"/>
</dbReference>
<keyword evidence="9" id="KW-0812">Transmembrane</keyword>
<feature type="coiled-coil region" evidence="7">
    <location>
        <begin position="3165"/>
        <end position="3192"/>
    </location>
</feature>
<feature type="transmembrane region" description="Helical" evidence="9">
    <location>
        <begin position="1939"/>
        <end position="1957"/>
    </location>
</feature>
<dbReference type="Gene3D" id="3.90.70.10">
    <property type="entry name" value="Cysteine proteinases"/>
    <property type="match status" value="1"/>
</dbReference>
<dbReference type="Pfam" id="PF00397">
    <property type="entry name" value="WW"/>
    <property type="match status" value="1"/>
</dbReference>
<dbReference type="InterPro" id="IPR001736">
    <property type="entry name" value="PLipase_D/transphosphatidylase"/>
</dbReference>
<dbReference type="PROSITE" id="PS01159">
    <property type="entry name" value="WW_DOMAIN_1"/>
    <property type="match status" value="1"/>
</dbReference>
<feature type="domain" description="PLD phosphodiesterase" evidence="13">
    <location>
        <begin position="444"/>
        <end position="471"/>
    </location>
</feature>
<evidence type="ECO:0000256" key="6">
    <source>
        <dbReference type="PROSITE-ProRule" id="PRU00239"/>
    </source>
</evidence>
<proteinExistence type="inferred from homology"/>
<dbReference type="PANTHER" id="PTHR10183:SF379">
    <property type="entry name" value="CALPAIN-5"/>
    <property type="match status" value="1"/>
</dbReference>
<dbReference type="VEuPathDB" id="FungiDB:H257_11473"/>
<evidence type="ECO:0000256" key="9">
    <source>
        <dbReference type="SAM" id="Phobius"/>
    </source>
</evidence>
<dbReference type="Proteomes" id="UP000266239">
    <property type="component" value="Unassembled WGS sequence"/>
</dbReference>
<dbReference type="InterPro" id="IPR035892">
    <property type="entry name" value="C2_domain_sf"/>
</dbReference>
<comment type="caution">
    <text evidence="6">Lacks conserved residue(s) required for the propagation of feature annotation.</text>
</comment>
<dbReference type="CDD" id="cd00201">
    <property type="entry name" value="WW"/>
    <property type="match status" value="1"/>
</dbReference>
<dbReference type="CDD" id="cd09105">
    <property type="entry name" value="PLDc_vPLD1_2_like_2"/>
    <property type="match status" value="1"/>
</dbReference>
<feature type="region of interest" description="Disordered" evidence="8">
    <location>
        <begin position="2395"/>
        <end position="2427"/>
    </location>
</feature>
<sequence>MKWLGVVSMLAIRIDATVTTIACTKVASFEDLLAYWCICSPCHLCTYSLTQGCTVVDSNAVTMSDGSDVRTRQPSLDPTDWFLTNADITRTRNGIARTDISPYTSNNSVLVFDATSDFFRAMYQDLLGTTANDALYFNAWTLGNVPYIPDTDPTKTVQAVWADLVARNVSLNALVFENAQESKPVAEMFNWFQQGPSKGSSQMALDNRITAVSGSVHQKSTVLRTTGEWVAYVGGVDHCRDRWDTKFHNSTALRKSTNVQVGYDGWVDVHTKMQGPAVQDILNNFLSRWNDPTAPIITPLFSLLTSLPTANNNLIRPLPPVALPPPLKVVNGTHSVQITRTYSCQYKGYQNFAPQGETSILASRIKAIHQAKNYIYIEDQYFVHVPELLAALEQVLPTIQRLVVVTSLRSSFSSAAGYDKYLFDMVAPLQTKFPHKFHLYRTIDSIYVHSKVVLIDDVYLSVGSSNWNVRSMTSDAELTANIVDSATVQDPSGDTTVTKLARNFRLAKFGELTRFSIDFSRMTVVQATDALVLYSTSPSSNPFIVPYVVTYELMFELYSPAVQNLFEGDGRCLNVSDDFCATVSTSDYEIVQIACQCAKDKVNLDVCPAMLQYNHDQTAKNLTSARFQKILAICIAVVVAVTSYSPGRADTRVEQLNLNNSFSCSGGPTLCPDAGTFKYAGGNLTLTIVEMRNLPQLDSFGPFSLTTDAFIRATFGVDILSSDPLLNSLNPVWPPCVQRGCQGKTDIKRDLAFGYRTSGTPFLVEVFDYDDGMEFGNDFIAALTVHVIYCSAFSSIVQFTPNAGEDSSFAMPKQPVCVEEVWLPLAAGVCIDASGNFTDVPCMRLRQTVVPFQVKVEETFVTSARVAGGMGGFYPDVPVSLYTSVYGRVWTPGDQRLQNYYKMSKSQGGILVRPDNTRGINNNPGNQSLIPIYGFAPFARVTMNFDAEMYVFRRQTDIETDTLLGPLEWLDPALGWVKQQESAQVVNVAEDFDAVSRNFTAHPVNKYGDALGNGIILGVNIRQDNPDVTLSMYFAVLVPKVPGLGTPPVYSKEFSRGAFFLSALQFGPSVVVLLYMSVQYCRKMHCRLDRVQSYLAGIALQHHQQDTDDNAKGASTVMTTTTPPSASVPAATAKPKPTKTTKTKPLPVVAMLFLCYDKSPHNEDYRRHMYYATMAVNVCVLAPFCILITWGATAVSTVTPPAVGFFLIFIGGGGLVGVYACVKWQRLGWRMTREIMSCMAAACICGFLFLFCSIFADPRVFYGGTPIEFFSLTAFSLTLNMLPMIWLTFTNDKKIMKSLAQVLAVVTVGKKVGLLKKKFKSLGTVGLKLATATESLRHERGIKPVSPFDALLGPYYSVVRTIPGFALADILQSAFVNDKPTKANRRLYLTALAILVIYAIVGYVRSDYPTQGIGILVTILLLDATLALVLRGHLTWSAGYISLLMGLTRVSLVATCGRYWLLGQTMSFAIFGVALCREIVGRNLPRMSSQEAGGITFFGHEYQHEKQLDLSATPEFGLGFLSFFFLFLLVAVAFTTDSATGVKLPMFGQFWPLWVFGVLSFVLVLFTGIALASSRAFFLMKQRLLGEYAAQVYLYKPGFRLPFILAAASELMVVMSGLFLWAATKSTFIFLLSIFSPILLMLSTVVFVQWRKNDHRLVIWPPEDEDDEVDDEEFDEEAEFAKEADAMRNTFVLPSLRGGQLSDDASNEFKMPPLPVLKGGGALLGLGGGAASVLQLAGKAKQHPKNTIEDDADDAMEAAANEADDVEKQQKSDTMLDLEAGDAPVDPMGPEGANVDAAASPIPAEGETTTTPTPQKTKSTWRERLRQWMDRINCRRRGGKYQQVTSPRDTPPAEIDFEKMTLYQAFRHGYLLQEDYLTLGSFAGLLACLFVFGVLASFTEAPGWFGHLLWVAAFVLIFSVSPVFKWFHVLDITSDIRQSVLFSTSLAWIMGLYLFFVVQDMHLYDVQSLWIFTVLVFYPLGLLLIVALCKWRDDNWVFSNFIRQAFLVLSVVLPFFLFEMYIWVSVPVGGGFTFVVFTAYTTIYFLRQWVLNDYYLAPRYQTIANQIIVTCAVGFVTLAVLFGVNIFFCFSIAMIVLLLKFVINIVAIRMSREPDAVVFYSPYVFPVFSYNAATNNVTDENSETMNVYHALLTAFVWGCIGVMFFDPLGFGIGLSSFALLAFIGYTANLCSVTPVRMGIAAKYVNESILREASAVAKGVFDDRRQPLILESTEFVDRERREKEAELEYQRLSYGKRKSAVDVAALEDIGRVVATPPRKSAADTALEIDDAIWQCSNRLLDDGSTGKRRDALFTYADIVRDMLQHGRGPFGYVGLFGFGFKALVKVKNHRVTQLVQRMVMKKGQELHTAAANSKMLQHAKSSVVATTTKLNKTIKATASAKTKEVEPPQPTSPGTNTNNPSGNLSNIDVDMDPESGNAVGIGGDSLPLIVAPSAPVHVIEESYEFVDSLGHLHGLPAKDATLDLEFFEETRCIIHFQLMLLNAADARLSRERVLFQKFLRENRFKLMSNGINPPADIFKTSSHASIDIPLVATWLISLTREERQRFHALKAAFSVEMDRKDAIVDAEDSASIAHQSEVRAYWKTRESDMCRKMYEESVARRVRREQEGIAVDESVLEAVTNAHEAISEIESGYACNVGQYGRSLQFVDPEFPPTFASLAGCTNEAEVVDWRVSTAINITAGLFDGGTDPDDVRFGRLNDGWFLSAVSILAASGGVDDGKVDPVIDNLFITKQTSLTGAYAIRLFKNSQWETVIVDDYFPVLSDSHKMDISAGAAFAHSRHFEELWVPLLEKAYAKYYGGYAALEQGFVHHALEALTGHTSEEIFLSQASRGAKKKTLWKQLLGNKSNRFLMGAGTITSDNADHEILDTGLVFGACYCIYDIREIDGHQLLKLRNPPGDHAEWRGDWGDDSPLWTRRLKKHLGVLANSNDNTFWMSFDDFCNAFRCLYVCKYYDPDKWTKLIRHGAFSIKSDTASGLPTRHNPDCTLENNPHYSLGVTRPTEVIITVMQVDKAGLAPVTVLPIAVYIVQGAMADRASRVKVLDKLHVIKHSGAPVRERQVSLQCVLQARTYTILIAAYKKDMEGPFQLTIQSNYGVEVDQIWPAVWREPKAMNHMEKMAMKLKETVEDTAAGKKLVANATKYKNRIAAGLEDALQDEGDDVAKLEADKAAEEQKTKKSPWIEQWDDAQNKPYYFNKETGLSQWDIPPDM</sequence>
<dbReference type="SUPFAM" id="SSF51045">
    <property type="entry name" value="WW domain"/>
    <property type="match status" value="1"/>
</dbReference>
<dbReference type="CDD" id="cd00044">
    <property type="entry name" value="CysPc"/>
    <property type="match status" value="1"/>
</dbReference>
<feature type="signal peptide" evidence="10">
    <location>
        <begin position="1"/>
        <end position="16"/>
    </location>
</feature>
<feature type="domain" description="WW" evidence="12">
    <location>
        <begin position="3192"/>
        <end position="3226"/>
    </location>
</feature>
<evidence type="ECO:0000256" key="4">
    <source>
        <dbReference type="ARBA" id="ARBA00022807"/>
    </source>
</evidence>
<keyword evidence="2" id="KW-0645">Protease</keyword>
<dbReference type="GO" id="GO:0004198">
    <property type="term" value="F:calcium-dependent cysteine-type endopeptidase activity"/>
    <property type="evidence" value="ECO:0007669"/>
    <property type="project" value="InterPro"/>
</dbReference>
<dbReference type="InterPro" id="IPR001202">
    <property type="entry name" value="WW_dom"/>
</dbReference>
<comment type="caution">
    <text evidence="15">The sequence shown here is derived from an EMBL/GenBank/DDBJ whole genome shotgun (WGS) entry which is preliminary data.</text>
</comment>
<feature type="transmembrane region" description="Helical" evidence="9">
    <location>
        <begin position="1057"/>
        <end position="1078"/>
    </location>
</feature>
<feature type="chain" id="PRO_5036334603" description="Phospholipase D" evidence="10">
    <location>
        <begin position="17"/>
        <end position="3227"/>
    </location>
</feature>
<dbReference type="VEuPathDB" id="FungiDB:H257_11472"/>
<feature type="transmembrane region" description="Helical" evidence="9">
    <location>
        <begin position="1234"/>
        <end position="1256"/>
    </location>
</feature>
<dbReference type="SUPFAM" id="SSF56024">
    <property type="entry name" value="Phospholipase D/nuclease"/>
    <property type="match status" value="2"/>
</dbReference>
<gene>
    <name evidence="15" type="ORF">DYB25_001025</name>
    <name evidence="16" type="ORF">DYB34_001648</name>
</gene>
<feature type="compositionally biased region" description="Low complexity" evidence="8">
    <location>
        <begin position="1808"/>
        <end position="1818"/>
    </location>
</feature>
<keyword evidence="4" id="KW-0788">Thiol protease</keyword>
<protein>
    <recommendedName>
        <fullName evidence="19">Phospholipase D</fullName>
    </recommendedName>
</protein>
<feature type="compositionally biased region" description="Low complexity" evidence="8">
    <location>
        <begin position="1114"/>
        <end position="1135"/>
    </location>
</feature>
<feature type="transmembrane region" description="Helical" evidence="9">
    <location>
        <begin position="1904"/>
        <end position="1927"/>
    </location>
</feature>
<evidence type="ECO:0000256" key="8">
    <source>
        <dbReference type="SAM" id="MobiDB-lite"/>
    </source>
</evidence>
<dbReference type="PROSITE" id="PS50203">
    <property type="entry name" value="CALPAIN_CAT"/>
    <property type="match status" value="1"/>
</dbReference>
<dbReference type="SMART" id="SM00230">
    <property type="entry name" value="CysPc"/>
    <property type="match status" value="1"/>
</dbReference>
<feature type="region of interest" description="Disordered" evidence="8">
    <location>
        <begin position="1779"/>
        <end position="1821"/>
    </location>
</feature>
<evidence type="ECO:0000259" key="13">
    <source>
        <dbReference type="PROSITE" id="PS50035"/>
    </source>
</evidence>
<reference evidence="17 18" key="1">
    <citation type="submission" date="2018-08" db="EMBL/GenBank/DDBJ databases">
        <title>Aphanomyces genome sequencing and annotation.</title>
        <authorList>
            <person name="Minardi D."/>
            <person name="Oidtmann B."/>
            <person name="Van Der Giezen M."/>
            <person name="Studholme D.J."/>
        </authorList>
    </citation>
    <scope>NUCLEOTIDE SEQUENCE [LARGE SCALE GENOMIC DNA]</scope>
    <source>
        <strain evidence="16 18">Si</strain>
        <strain evidence="15 17">Yx</strain>
    </source>
</reference>